<evidence type="ECO:0000313" key="4">
    <source>
        <dbReference type="Proteomes" id="UP000235347"/>
    </source>
</evidence>
<feature type="compositionally biased region" description="Polar residues" evidence="1">
    <location>
        <begin position="98"/>
        <end position="108"/>
    </location>
</feature>
<feature type="signal peptide" evidence="2">
    <location>
        <begin position="1"/>
        <end position="22"/>
    </location>
</feature>
<gene>
    <name evidence="3" type="ORF">C0Z19_03575</name>
</gene>
<protein>
    <recommendedName>
        <fullName evidence="5">DUF4148 domain-containing protein</fullName>
    </recommendedName>
</protein>
<proteinExistence type="predicted"/>
<keyword evidence="4" id="KW-1185">Reference proteome</keyword>
<evidence type="ECO:0000256" key="1">
    <source>
        <dbReference type="SAM" id="MobiDB-lite"/>
    </source>
</evidence>
<dbReference type="AlphaFoldDB" id="A0A2N7WEE5"/>
<feature type="region of interest" description="Disordered" evidence="1">
    <location>
        <begin position="65"/>
        <end position="108"/>
    </location>
</feature>
<reference evidence="3 4" key="1">
    <citation type="submission" date="2018-01" db="EMBL/GenBank/DDBJ databases">
        <title>Whole genome analyses suggest that Burkholderia sensu lato contains two further novel genera in the rhizoxinica-symbiotica group Mycetohabitans gen. nov., and Trinickia gen. nov.: implications for the evolution of diazotrophy and nodulation in the Burkholderiaceae.</title>
        <authorList>
            <person name="Estrada-de los Santos P."/>
            <person name="Palmer M."/>
            <person name="Chavez-Ramirez B."/>
            <person name="Beukes C."/>
            <person name="Steenkamp E.T."/>
            <person name="Hirsch A.M."/>
            <person name="Manyaka P."/>
            <person name="Maluk M."/>
            <person name="Lafos M."/>
            <person name="Crook M."/>
            <person name="Gross E."/>
            <person name="Simon M.F."/>
            <person name="Bueno dos Reis Junior F."/>
            <person name="Poole P.S."/>
            <person name="Venter S.N."/>
            <person name="James E.K."/>
        </authorList>
    </citation>
    <scope>NUCLEOTIDE SEQUENCE [LARGE SCALE GENOMIC DNA]</scope>
    <source>
        <strain evidence="3 4">GP25-8</strain>
    </source>
</reference>
<dbReference type="RefSeq" id="WP_102608403.1">
    <property type="nucleotide sequence ID" value="NZ_CADIKD010000004.1"/>
</dbReference>
<dbReference type="Pfam" id="PF13663">
    <property type="entry name" value="DUF4148"/>
    <property type="match status" value="1"/>
</dbReference>
<dbReference type="Proteomes" id="UP000235347">
    <property type="component" value="Unassembled WGS sequence"/>
</dbReference>
<evidence type="ECO:0000313" key="3">
    <source>
        <dbReference type="EMBL" id="PMS27753.1"/>
    </source>
</evidence>
<organism evidence="3 4">
    <name type="scientific">Trinickia soli</name>
    <dbReference type="NCBI Taxonomy" id="380675"/>
    <lineage>
        <taxon>Bacteria</taxon>
        <taxon>Pseudomonadati</taxon>
        <taxon>Pseudomonadota</taxon>
        <taxon>Betaproteobacteria</taxon>
        <taxon>Burkholderiales</taxon>
        <taxon>Burkholderiaceae</taxon>
        <taxon>Trinickia</taxon>
    </lineage>
</organism>
<feature type="chain" id="PRO_5014646743" description="DUF4148 domain-containing protein" evidence="2">
    <location>
        <begin position="23"/>
        <end position="108"/>
    </location>
</feature>
<sequence>MNSLIKQIAVAVALVAPVASFAQSNQPVTRDQVRADLVRVEQAGYNPLDRIHYPDNIQAAEQRVKAQQGIAQADTSGYGPSVEGASQAGSPLKDGAVSSYSPNVYQRN</sequence>
<dbReference type="EMBL" id="PNYB01000002">
    <property type="protein sequence ID" value="PMS27753.1"/>
    <property type="molecule type" value="Genomic_DNA"/>
</dbReference>
<keyword evidence="2" id="KW-0732">Signal</keyword>
<evidence type="ECO:0008006" key="5">
    <source>
        <dbReference type="Google" id="ProtNLM"/>
    </source>
</evidence>
<accession>A0A2N7WEE5</accession>
<name>A0A2N7WEE5_9BURK</name>
<evidence type="ECO:0000256" key="2">
    <source>
        <dbReference type="SAM" id="SignalP"/>
    </source>
</evidence>
<dbReference type="InterPro" id="IPR025421">
    <property type="entry name" value="DUF4148"/>
</dbReference>
<comment type="caution">
    <text evidence="3">The sequence shown here is derived from an EMBL/GenBank/DDBJ whole genome shotgun (WGS) entry which is preliminary data.</text>
</comment>